<keyword evidence="4 5" id="KW-0472">Membrane</keyword>
<feature type="transmembrane region" description="Helical" evidence="5">
    <location>
        <begin position="107"/>
        <end position="126"/>
    </location>
</feature>
<evidence type="ECO:0008006" key="8">
    <source>
        <dbReference type="Google" id="ProtNLM"/>
    </source>
</evidence>
<name>A0A5P8P1Q8_9BACT</name>
<feature type="transmembrane region" description="Helical" evidence="5">
    <location>
        <begin position="24"/>
        <end position="44"/>
    </location>
</feature>
<keyword evidence="3 5" id="KW-1133">Transmembrane helix</keyword>
<evidence type="ECO:0000256" key="2">
    <source>
        <dbReference type="ARBA" id="ARBA00022692"/>
    </source>
</evidence>
<dbReference type="InterPro" id="IPR059112">
    <property type="entry name" value="CysZ/EI24"/>
</dbReference>
<evidence type="ECO:0000256" key="4">
    <source>
        <dbReference type="ARBA" id="ARBA00023136"/>
    </source>
</evidence>
<evidence type="ECO:0000256" key="1">
    <source>
        <dbReference type="ARBA" id="ARBA00004141"/>
    </source>
</evidence>
<gene>
    <name evidence="6" type="ORF">FJR48_07950</name>
</gene>
<keyword evidence="7" id="KW-1185">Reference proteome</keyword>
<evidence type="ECO:0000256" key="3">
    <source>
        <dbReference type="ARBA" id="ARBA00022989"/>
    </source>
</evidence>
<evidence type="ECO:0000313" key="6">
    <source>
        <dbReference type="EMBL" id="QFR49668.1"/>
    </source>
</evidence>
<dbReference type="Proteomes" id="UP000326944">
    <property type="component" value="Chromosome"/>
</dbReference>
<comment type="subcellular location">
    <subcellularLocation>
        <location evidence="1">Membrane</location>
        <topology evidence="1">Multi-pass membrane protein</topology>
    </subcellularLocation>
</comment>
<accession>A0A5P8P1Q8</accession>
<keyword evidence="2 5" id="KW-0812">Transmembrane</keyword>
<protein>
    <recommendedName>
        <fullName evidence="8">EI24 domain-containing protein</fullName>
    </recommendedName>
</protein>
<proteinExistence type="predicted"/>
<evidence type="ECO:0000256" key="5">
    <source>
        <dbReference type="SAM" id="Phobius"/>
    </source>
</evidence>
<dbReference type="OrthoDB" id="5333350at2"/>
<dbReference type="RefSeq" id="WP_152307615.1">
    <property type="nucleotide sequence ID" value="NZ_CP043617.1"/>
</dbReference>
<sequence length="266" mass="30571">MNEQNLIIKSVKDFLTPKMLKYSLLPIIVTIVLMYILFFVLAGLGAESMSQMHIEAQQTTMQNGIEHTDNFEAYLEGTAIMQFFMSYAATAWIATFLIYAIGGFLTLYASIFIAIIVIGFLTPYVLKELQTRHYQDVEMIGYSNIATALLSTLKWAGVMLLLFILLIPFYFIPVINLIAFNLPLYYFFHKMLNYDISTSINTKKEALEIAFKNKNLLRIKTLLLYLLSLIPFVIFFTTVFFVIYLGHTYFLKTRELRGTDALPDSN</sequence>
<dbReference type="EMBL" id="CP043617">
    <property type="protein sequence ID" value="QFR49668.1"/>
    <property type="molecule type" value="Genomic_DNA"/>
</dbReference>
<dbReference type="KEGG" id="sulg:FJR48_07950"/>
<organism evidence="6 7">
    <name type="scientific">Sulfurimonas lithotrophica</name>
    <dbReference type="NCBI Taxonomy" id="2590022"/>
    <lineage>
        <taxon>Bacteria</taxon>
        <taxon>Pseudomonadati</taxon>
        <taxon>Campylobacterota</taxon>
        <taxon>Epsilonproteobacteria</taxon>
        <taxon>Campylobacterales</taxon>
        <taxon>Sulfurimonadaceae</taxon>
        <taxon>Sulfurimonas</taxon>
    </lineage>
</organism>
<dbReference type="AlphaFoldDB" id="A0A5P8P1Q8"/>
<dbReference type="Pfam" id="PF07264">
    <property type="entry name" value="EI24"/>
    <property type="match status" value="1"/>
</dbReference>
<evidence type="ECO:0000313" key="7">
    <source>
        <dbReference type="Proteomes" id="UP000326944"/>
    </source>
</evidence>
<feature type="transmembrane region" description="Helical" evidence="5">
    <location>
        <begin position="222"/>
        <end position="246"/>
    </location>
</feature>
<reference evidence="6 7" key="1">
    <citation type="submission" date="2019-09" db="EMBL/GenBank/DDBJ databases">
        <title>Sulfurimonas gotlandica sp. nov., a chemoautotrophic and psychrotolerant epsilonproteobacterium isolated from a pelagic redoxcline, and an emended description of the genus Sulfurimonas.</title>
        <authorList>
            <person name="Wang S."/>
            <person name="Jiang L."/>
            <person name="Shao S."/>
        </authorList>
    </citation>
    <scope>NUCLEOTIDE SEQUENCE [LARGE SCALE GENOMIC DNA]</scope>
    <source>
        <strain evidence="6 7">GYSZ_1</strain>
    </source>
</reference>
<feature type="transmembrane region" description="Helical" evidence="5">
    <location>
        <begin position="83"/>
        <end position="101"/>
    </location>
</feature>